<evidence type="ECO:0000256" key="1">
    <source>
        <dbReference type="ARBA" id="ARBA00004948"/>
    </source>
</evidence>
<dbReference type="EC" id="2.5.1.3" evidence="4"/>
<evidence type="ECO:0000256" key="2">
    <source>
        <dbReference type="ARBA" id="ARBA00022977"/>
    </source>
</evidence>
<keyword evidence="2" id="KW-0784">Thiamine biosynthesis</keyword>
<evidence type="ECO:0000259" key="3">
    <source>
        <dbReference type="Pfam" id="PF02581"/>
    </source>
</evidence>
<feature type="domain" description="Thiamine phosphate synthase/TenI" evidence="3">
    <location>
        <begin position="7"/>
        <end position="197"/>
    </location>
</feature>
<dbReference type="Proteomes" id="UP000238823">
    <property type="component" value="Unassembled WGS sequence"/>
</dbReference>
<dbReference type="GO" id="GO:0009228">
    <property type="term" value="P:thiamine biosynthetic process"/>
    <property type="evidence" value="ECO:0007669"/>
    <property type="project" value="UniProtKB-KW"/>
</dbReference>
<dbReference type="SUPFAM" id="SSF51391">
    <property type="entry name" value="Thiamin phosphate synthase"/>
    <property type="match status" value="1"/>
</dbReference>
<name>A0A2S9YWB6_9BACT</name>
<organism evidence="4 5">
    <name type="scientific">Enhygromyxa salina</name>
    <dbReference type="NCBI Taxonomy" id="215803"/>
    <lineage>
        <taxon>Bacteria</taxon>
        <taxon>Pseudomonadati</taxon>
        <taxon>Myxococcota</taxon>
        <taxon>Polyangia</taxon>
        <taxon>Nannocystales</taxon>
        <taxon>Nannocystaceae</taxon>
        <taxon>Enhygromyxa</taxon>
    </lineage>
</organism>
<keyword evidence="4" id="KW-0808">Transferase</keyword>
<gene>
    <name evidence="4" type="primary">thiE</name>
    <name evidence="4" type="ORF">ENSA7_08800</name>
</gene>
<dbReference type="InterPro" id="IPR022998">
    <property type="entry name" value="ThiamineP_synth_TenI"/>
</dbReference>
<dbReference type="GO" id="GO:0004789">
    <property type="term" value="F:thiamine-phosphate diphosphorylase activity"/>
    <property type="evidence" value="ECO:0007669"/>
    <property type="project" value="UniProtKB-EC"/>
</dbReference>
<dbReference type="EMBL" id="PVNL01000025">
    <property type="protein sequence ID" value="PRQ09401.1"/>
    <property type="molecule type" value="Genomic_DNA"/>
</dbReference>
<dbReference type="Pfam" id="PF02581">
    <property type="entry name" value="TMP-TENI"/>
    <property type="match status" value="1"/>
</dbReference>
<dbReference type="PANTHER" id="PTHR20857">
    <property type="entry name" value="THIAMINE-PHOSPHATE PYROPHOSPHORYLASE"/>
    <property type="match status" value="1"/>
</dbReference>
<dbReference type="GO" id="GO:0005737">
    <property type="term" value="C:cytoplasm"/>
    <property type="evidence" value="ECO:0007669"/>
    <property type="project" value="TreeGrafter"/>
</dbReference>
<evidence type="ECO:0000313" key="5">
    <source>
        <dbReference type="Proteomes" id="UP000238823"/>
    </source>
</evidence>
<dbReference type="PANTHER" id="PTHR20857:SF15">
    <property type="entry name" value="THIAMINE-PHOSPHATE SYNTHASE"/>
    <property type="match status" value="1"/>
</dbReference>
<comment type="pathway">
    <text evidence="1">Cofactor biosynthesis; thiamine diphosphate biosynthesis.</text>
</comment>
<dbReference type="AlphaFoldDB" id="A0A2S9YWB6"/>
<comment type="caution">
    <text evidence="4">The sequence shown here is derived from an EMBL/GenBank/DDBJ whole genome shotgun (WGS) entry which is preliminary data.</text>
</comment>
<dbReference type="OrthoDB" id="9810880at2"/>
<proteinExistence type="predicted"/>
<sequence length="218" mass="22622">MNVSGLYAILDLPDPHQLDPEAVLNALIDGGAGVIQLRSKHAPLDEDLAVALGRRCAAAELPLILNDELELAARGIAGVAGVHLGQGDLARLGSTIHERSERRSKLRAAGLWLGVSTHDLRQLRAAIDELAPDYVGFGPVFSTSSKPDHDPVVGLDALARACAASPVPVVAIGGVQLDNAKLIARCGAAAIASIGALRGPSVAMIRERSFALAQSFAQ</sequence>
<evidence type="ECO:0000313" key="4">
    <source>
        <dbReference type="EMBL" id="PRQ09401.1"/>
    </source>
</evidence>
<protein>
    <submittedName>
        <fullName evidence="4">Thiamine-phosphate synthase</fullName>
        <ecNumber evidence="4">2.5.1.3</ecNumber>
    </submittedName>
</protein>
<dbReference type="InterPro" id="IPR013785">
    <property type="entry name" value="Aldolase_TIM"/>
</dbReference>
<dbReference type="RefSeq" id="WP_146157325.1">
    <property type="nucleotide sequence ID" value="NZ_PVNL01000025.1"/>
</dbReference>
<dbReference type="Gene3D" id="3.20.20.70">
    <property type="entry name" value="Aldolase class I"/>
    <property type="match status" value="1"/>
</dbReference>
<accession>A0A2S9YWB6</accession>
<reference evidence="4 5" key="1">
    <citation type="submission" date="2018-03" db="EMBL/GenBank/DDBJ databases">
        <title>Draft Genome Sequences of the Obligatory Marine Myxobacteria Enhygromyxa salina SWB007.</title>
        <authorList>
            <person name="Poehlein A."/>
            <person name="Moghaddam J.A."/>
            <person name="Harms H."/>
            <person name="Alanjari M."/>
            <person name="Koenig G.M."/>
            <person name="Daniel R."/>
            <person name="Schaeberle T.F."/>
        </authorList>
    </citation>
    <scope>NUCLEOTIDE SEQUENCE [LARGE SCALE GENOMIC DNA]</scope>
    <source>
        <strain evidence="4 5">SWB007</strain>
    </source>
</reference>
<dbReference type="InterPro" id="IPR036206">
    <property type="entry name" value="ThiamineP_synth_sf"/>
</dbReference>
<dbReference type="CDD" id="cd00564">
    <property type="entry name" value="TMP_TenI"/>
    <property type="match status" value="1"/>
</dbReference>